<dbReference type="OrthoDB" id="191189at2"/>
<dbReference type="eggNOG" id="COG3832">
    <property type="taxonomic scope" value="Bacteria"/>
</dbReference>
<proteinExistence type="predicted"/>
<dbReference type="Pfam" id="PF10604">
    <property type="entry name" value="Polyketide_cyc2"/>
    <property type="match status" value="1"/>
</dbReference>
<dbReference type="InterPro" id="IPR023393">
    <property type="entry name" value="START-like_dom_sf"/>
</dbReference>
<name>A0A1A3BKB9_MYCAS</name>
<dbReference type="SUPFAM" id="SSF55961">
    <property type="entry name" value="Bet v1-like"/>
    <property type="match status" value="1"/>
</dbReference>
<evidence type="ECO:0000313" key="2">
    <source>
        <dbReference type="Proteomes" id="UP000093795"/>
    </source>
</evidence>
<accession>A0A1A3BKB9</accession>
<evidence type="ECO:0000313" key="1">
    <source>
        <dbReference type="EMBL" id="OBI74763.1"/>
    </source>
</evidence>
<dbReference type="AlphaFoldDB" id="A0A1A3BKB9"/>
<dbReference type="EMBL" id="LZKQ01000302">
    <property type="protein sequence ID" value="OBI74763.1"/>
    <property type="molecule type" value="Genomic_DNA"/>
</dbReference>
<organism evidence="1 2">
    <name type="scientific">Mycobacterium asiaticum</name>
    <dbReference type="NCBI Taxonomy" id="1790"/>
    <lineage>
        <taxon>Bacteria</taxon>
        <taxon>Bacillati</taxon>
        <taxon>Actinomycetota</taxon>
        <taxon>Actinomycetes</taxon>
        <taxon>Mycobacteriales</taxon>
        <taxon>Mycobacteriaceae</taxon>
        <taxon>Mycobacterium</taxon>
    </lineage>
</organism>
<reference evidence="1 2" key="1">
    <citation type="submission" date="2016-06" db="EMBL/GenBank/DDBJ databases">
        <authorList>
            <person name="Kjaerup R.B."/>
            <person name="Dalgaard T.S."/>
            <person name="Juul-Madsen H.R."/>
        </authorList>
    </citation>
    <scope>NUCLEOTIDE SEQUENCE [LARGE SCALE GENOMIC DNA]</scope>
    <source>
        <strain evidence="1 2">1081914.2</strain>
    </source>
</reference>
<protein>
    <submittedName>
        <fullName evidence="1">Polyketide cyclase</fullName>
    </submittedName>
</protein>
<dbReference type="Proteomes" id="UP000093795">
    <property type="component" value="Unassembled WGS sequence"/>
</dbReference>
<sequence>MLSVHRVIAAPPQALWELLVDLDAWPRWGPTIARAELDPPYRELELGATGSVQTPLLVGAPFVVTEFDPGRFWAWKIGGQVAAIPATSHRVDPTPGGARVTMAVPWWAGPYLSICSIALRRMEKMVGAG</sequence>
<comment type="caution">
    <text evidence="1">The sequence shown here is derived from an EMBL/GenBank/DDBJ whole genome shotgun (WGS) entry which is preliminary data.</text>
</comment>
<dbReference type="InterPro" id="IPR019587">
    <property type="entry name" value="Polyketide_cyclase/dehydratase"/>
</dbReference>
<dbReference type="STRING" id="1790.A5645_09550"/>
<gene>
    <name evidence="1" type="ORF">A9X01_05075</name>
</gene>
<dbReference type="Gene3D" id="3.30.530.20">
    <property type="match status" value="1"/>
</dbReference>